<dbReference type="GO" id="GO:0016887">
    <property type="term" value="F:ATP hydrolysis activity"/>
    <property type="evidence" value="ECO:0007669"/>
    <property type="project" value="InterPro"/>
</dbReference>
<dbReference type="InterPro" id="IPR003593">
    <property type="entry name" value="AAA+_ATPase"/>
</dbReference>
<reference evidence="12" key="1">
    <citation type="journal article" date="2023" name="Front. Mar. Sci.">
        <title>A new Merluccius polli reference genome to investigate the effects of global change in West African waters.</title>
        <authorList>
            <person name="Mateo J.L."/>
            <person name="Blanco-Fernandez C."/>
            <person name="Garcia-Vazquez E."/>
            <person name="Machado-Schiaffino G."/>
        </authorList>
    </citation>
    <scope>NUCLEOTIDE SEQUENCE</scope>
    <source>
        <strain evidence="12">C29</strain>
        <tissue evidence="12">Fin</tissue>
    </source>
</reference>
<dbReference type="Gene3D" id="3.40.50.12700">
    <property type="match status" value="1"/>
</dbReference>
<evidence type="ECO:0000256" key="3">
    <source>
        <dbReference type="ARBA" id="ARBA00006914"/>
    </source>
</evidence>
<dbReference type="GO" id="GO:0005524">
    <property type="term" value="F:ATP binding"/>
    <property type="evidence" value="ECO:0007669"/>
    <property type="project" value="UniProtKB-KW"/>
</dbReference>
<dbReference type="InterPro" id="IPR050221">
    <property type="entry name" value="26S_Proteasome_ATPase"/>
</dbReference>
<dbReference type="FunFam" id="3.40.50.300:FF:000037">
    <property type="entry name" value="26S protease regulatory subunit 6A"/>
    <property type="match status" value="1"/>
</dbReference>
<dbReference type="SMART" id="SM00382">
    <property type="entry name" value="AAA"/>
    <property type="match status" value="1"/>
</dbReference>
<evidence type="ECO:0000259" key="11">
    <source>
        <dbReference type="SMART" id="SM00382"/>
    </source>
</evidence>
<evidence type="ECO:0000256" key="9">
    <source>
        <dbReference type="SAM" id="Coils"/>
    </source>
</evidence>
<dbReference type="Gene3D" id="3.30.70.1820">
    <property type="entry name" value="L1 transposable element, RRM domain"/>
    <property type="match status" value="1"/>
</dbReference>
<dbReference type="GO" id="GO:0005737">
    <property type="term" value="C:cytoplasm"/>
    <property type="evidence" value="ECO:0007669"/>
    <property type="project" value="UniProtKB-SubCell"/>
</dbReference>
<dbReference type="Pfam" id="PF16450">
    <property type="entry name" value="Prot_ATP_ID_OB_C"/>
    <property type="match status" value="1"/>
</dbReference>
<dbReference type="InterPro" id="IPR003960">
    <property type="entry name" value="ATPase_AAA_CS"/>
</dbReference>
<evidence type="ECO:0000256" key="4">
    <source>
        <dbReference type="ARBA" id="ARBA00022490"/>
    </source>
</evidence>
<keyword evidence="7 12" id="KW-0647">Proteasome</keyword>
<feature type="domain" description="AAA+ ATPase" evidence="11">
    <location>
        <begin position="593"/>
        <end position="732"/>
    </location>
</feature>
<gene>
    <name evidence="12" type="primary">Psmc3</name>
    <name evidence="12" type="ORF">N1851_020543</name>
</gene>
<keyword evidence="4" id="KW-0963">Cytoplasm</keyword>
<dbReference type="InterPro" id="IPR032501">
    <property type="entry name" value="Prot_ATP_ID_OB_2nd"/>
</dbReference>
<feature type="region of interest" description="Disordered" evidence="10">
    <location>
        <begin position="330"/>
        <end position="370"/>
    </location>
</feature>
<comment type="similarity">
    <text evidence="3">Belongs to the AAA ATPase family.</text>
</comment>
<keyword evidence="5" id="KW-0547">Nucleotide-binding</keyword>
<dbReference type="Gene3D" id="3.40.50.300">
    <property type="entry name" value="P-loop containing nucleotide triphosphate hydrolases"/>
    <property type="match status" value="1"/>
</dbReference>
<dbReference type="Pfam" id="PF17862">
    <property type="entry name" value="AAA_lid_3"/>
    <property type="match status" value="1"/>
</dbReference>
<dbReference type="SUPFAM" id="SSF52266">
    <property type="entry name" value="SGNH hydrolase"/>
    <property type="match status" value="1"/>
</dbReference>
<keyword evidence="8" id="KW-0539">Nucleus</keyword>
<dbReference type="SUPFAM" id="SSF52540">
    <property type="entry name" value="P-loop containing nucleoside triphosphate hydrolases"/>
    <property type="match status" value="1"/>
</dbReference>
<proteinExistence type="inferred from homology"/>
<evidence type="ECO:0000313" key="12">
    <source>
        <dbReference type="EMBL" id="KAK0141787.1"/>
    </source>
</evidence>
<sequence>MAAGFANFTFLTIEEPITRVCSSAVSLVLKPCVHFRLNHTPSHSSRASAPNSLGPVLLFAPSFSTLTLLSSRESQLTMPPKKDQSSNQSNGEELVSLSQVRDLMSQQRDLFMQLLQQQESNFKTVVELLVNNVNTRIDKLTMEIQELRSSLQFSQKDIEDLTKKNGKIESERTIACAETKIMQGKLTEMTEKADYLESQTRRNNLVMDGIPEAQNESWKETEDKVRCVINEKLHLDSSQMVIERAHRTGNSSGYSGKRPRPIMIKFLRYKDEMAVLGKAKDLKGTNIYVNEDYTEAVRQKRKELIPAMKAARERGDIAYIRHDMLIVHPPSQKHKDQKDPEQPGSHGEWVTVRGKRSGNPLKPTAHHQPIHVSNTFSPLSDAPAEEQTLVIGSSIVRNVKLAKPAAIVKCIPGARAGDVESYLKLLAKDKRKYHKIVIHVGGNDSRLRQSEVTKINVESVCRYAKTMSDTVVFSGPLPNVTSDVMYSRMASFHRWLSRWCPANHTYFLPVIGLVDPDKLKPGDLVGVNKDSYLVLETLPTEYDSRVKAMEVDERPTEQYSDIGGLDKQIQELVEAIVLPMNHKEKFENLGIQPPKGVLMYGPPGTGKTLLARACAAQTKATFLKLAGPQLVQMFIGDGAKLVRDAFALAKEKAPSIIFIDELDAIGTKRFDSEKAGDREVQRTMLELLNQLDGFQPNMQVKVIAATNRVDILDPALLRSGRLDRKIEFPTPNEEARARIMQIHSRKMNVSPDVNYEELARCTDDFNGAQCKAVCVEAGMIALRRGATELNHEDYMEGILEVQAKKKANLQYYA</sequence>
<dbReference type="Gene3D" id="1.10.8.60">
    <property type="match status" value="1"/>
</dbReference>
<dbReference type="FunFam" id="1.10.8.60:FF:000009">
    <property type="entry name" value="26S protease regulatory subunit 6A"/>
    <property type="match status" value="1"/>
</dbReference>
<evidence type="ECO:0000256" key="8">
    <source>
        <dbReference type="ARBA" id="ARBA00023242"/>
    </source>
</evidence>
<evidence type="ECO:0000256" key="2">
    <source>
        <dbReference type="ARBA" id="ARBA00004496"/>
    </source>
</evidence>
<dbReference type="InterPro" id="IPR027417">
    <property type="entry name" value="P-loop_NTPase"/>
</dbReference>
<name>A0AA47NZQ0_MERPO</name>
<organism evidence="12 13">
    <name type="scientific">Merluccius polli</name>
    <name type="common">Benguela hake</name>
    <name type="synonym">Merluccius cadenati</name>
    <dbReference type="NCBI Taxonomy" id="89951"/>
    <lineage>
        <taxon>Eukaryota</taxon>
        <taxon>Metazoa</taxon>
        <taxon>Chordata</taxon>
        <taxon>Craniata</taxon>
        <taxon>Vertebrata</taxon>
        <taxon>Euteleostomi</taxon>
        <taxon>Actinopterygii</taxon>
        <taxon>Neopterygii</taxon>
        <taxon>Teleostei</taxon>
        <taxon>Neoteleostei</taxon>
        <taxon>Acanthomorphata</taxon>
        <taxon>Zeiogadaria</taxon>
        <taxon>Gadariae</taxon>
        <taxon>Gadiformes</taxon>
        <taxon>Gadoidei</taxon>
        <taxon>Merlucciidae</taxon>
        <taxon>Merluccius</taxon>
    </lineage>
</organism>
<evidence type="ECO:0000256" key="1">
    <source>
        <dbReference type="ARBA" id="ARBA00004123"/>
    </source>
</evidence>
<dbReference type="Pfam" id="PF00004">
    <property type="entry name" value="AAA"/>
    <property type="match status" value="1"/>
</dbReference>
<dbReference type="AlphaFoldDB" id="A0AA47NZQ0"/>
<dbReference type="GO" id="GO:0005634">
    <property type="term" value="C:nucleus"/>
    <property type="evidence" value="ECO:0007669"/>
    <property type="project" value="UniProtKB-SubCell"/>
</dbReference>
<comment type="subcellular location">
    <subcellularLocation>
        <location evidence="2">Cytoplasm</location>
    </subcellularLocation>
    <subcellularLocation>
        <location evidence="1">Nucleus</location>
    </subcellularLocation>
</comment>
<dbReference type="Proteomes" id="UP001174136">
    <property type="component" value="Unassembled WGS sequence"/>
</dbReference>
<dbReference type="PROSITE" id="PS00674">
    <property type="entry name" value="AAA"/>
    <property type="match status" value="1"/>
</dbReference>
<dbReference type="InterPro" id="IPR041569">
    <property type="entry name" value="AAA_lid_3"/>
</dbReference>
<protein>
    <submittedName>
        <fullName evidence="12">26S proteasome regulatory subunit 6A</fullName>
    </submittedName>
</protein>
<evidence type="ECO:0000313" key="13">
    <source>
        <dbReference type="Proteomes" id="UP001174136"/>
    </source>
</evidence>
<evidence type="ECO:0000256" key="6">
    <source>
        <dbReference type="ARBA" id="ARBA00022840"/>
    </source>
</evidence>
<keyword evidence="6" id="KW-0067">ATP-binding</keyword>
<dbReference type="GO" id="GO:0000502">
    <property type="term" value="C:proteasome complex"/>
    <property type="evidence" value="ECO:0007669"/>
    <property type="project" value="UniProtKB-KW"/>
</dbReference>
<evidence type="ECO:0000256" key="7">
    <source>
        <dbReference type="ARBA" id="ARBA00022942"/>
    </source>
</evidence>
<feature type="region of interest" description="Disordered" evidence="10">
    <location>
        <begin position="74"/>
        <end position="93"/>
    </location>
</feature>
<keyword evidence="9" id="KW-0175">Coiled coil</keyword>
<accession>A0AA47NZQ0</accession>
<comment type="caution">
    <text evidence="12">The sequence shown here is derived from an EMBL/GenBank/DDBJ whole genome shotgun (WGS) entry which is preliminary data.</text>
</comment>
<keyword evidence="13" id="KW-1185">Reference proteome</keyword>
<dbReference type="InterPro" id="IPR003959">
    <property type="entry name" value="ATPase_AAA_core"/>
</dbReference>
<evidence type="ECO:0000256" key="10">
    <source>
        <dbReference type="SAM" id="MobiDB-lite"/>
    </source>
</evidence>
<dbReference type="PANTHER" id="PTHR23073">
    <property type="entry name" value="26S PROTEASOME REGULATORY SUBUNIT"/>
    <property type="match status" value="1"/>
</dbReference>
<feature type="coiled-coil region" evidence="9">
    <location>
        <begin position="130"/>
        <end position="171"/>
    </location>
</feature>
<dbReference type="Gene3D" id="3.40.50.12690">
    <property type="match status" value="1"/>
</dbReference>
<evidence type="ECO:0000256" key="5">
    <source>
        <dbReference type="ARBA" id="ARBA00022741"/>
    </source>
</evidence>
<dbReference type="EMBL" id="JAOPHQ010003738">
    <property type="protein sequence ID" value="KAK0141787.1"/>
    <property type="molecule type" value="Genomic_DNA"/>
</dbReference>